<protein>
    <submittedName>
        <fullName evidence="2 3">Uncharacterized protein</fullName>
    </submittedName>
</protein>
<dbReference type="HOGENOM" id="CLU_2125393_0_0_1"/>
<dbReference type="InterPro" id="IPR012881">
    <property type="entry name" value="DUF1685"/>
</dbReference>
<dbReference type="EMBL" id="CM003528">
    <property type="protein sequence ID" value="RCV06112.1"/>
    <property type="molecule type" value="Genomic_DNA"/>
</dbReference>
<evidence type="ECO:0000313" key="2">
    <source>
        <dbReference type="EMBL" id="RCV06112.1"/>
    </source>
</evidence>
<dbReference type="EnsemblPlants" id="KQL29343">
    <property type="protein sequence ID" value="KQL29343"/>
    <property type="gene ID" value="SETIT_019603mg"/>
</dbReference>
<proteinExistence type="predicted"/>
<reference evidence="2 4" key="1">
    <citation type="journal article" date="2012" name="Nat. Biotechnol.">
        <title>Reference genome sequence of the model plant Setaria.</title>
        <authorList>
            <person name="Bennetzen J.L."/>
            <person name="Schmutz J."/>
            <person name="Wang H."/>
            <person name="Percifield R."/>
            <person name="Hawkins J."/>
            <person name="Pontaroli A.C."/>
            <person name="Estep M."/>
            <person name="Feng L."/>
            <person name="Vaughn J.N."/>
            <person name="Grimwood J."/>
            <person name="Jenkins J."/>
            <person name="Barry K."/>
            <person name="Lindquist E."/>
            <person name="Hellsten U."/>
            <person name="Deshpande S."/>
            <person name="Wang X."/>
            <person name="Wu X."/>
            <person name="Mitros T."/>
            <person name="Triplett J."/>
            <person name="Yang X."/>
            <person name="Ye C.Y."/>
            <person name="Mauro-Herrera M."/>
            <person name="Wang L."/>
            <person name="Li P."/>
            <person name="Sharma M."/>
            <person name="Sharma R."/>
            <person name="Ronald P.C."/>
            <person name="Panaud O."/>
            <person name="Kellogg E.A."/>
            <person name="Brutnell T.P."/>
            <person name="Doust A.N."/>
            <person name="Tuskan G.A."/>
            <person name="Rokhsar D."/>
            <person name="Devos K.M."/>
        </authorList>
    </citation>
    <scope>NUCLEOTIDE SEQUENCE [LARGE SCALE GENOMIC DNA]</scope>
    <source>
        <strain evidence="4">cv. Yugu1</strain>
        <strain evidence="2">Yugu1</strain>
    </source>
</reference>
<evidence type="ECO:0000256" key="1">
    <source>
        <dbReference type="SAM" id="MobiDB-lite"/>
    </source>
</evidence>
<accession>K3YZ95</accession>
<dbReference type="PANTHER" id="PTHR31865:SF0">
    <property type="entry name" value="EXPRESSED PROTEIN"/>
    <property type="match status" value="1"/>
</dbReference>
<dbReference type="OrthoDB" id="1918709at2759"/>
<dbReference type="eggNOG" id="KOG4197">
    <property type="taxonomic scope" value="Eukaryota"/>
</dbReference>
<sequence>MTDLLREASWWPQRVSRPVVVAAGEEKGGGSTGTATLGREGSGGVERARSLTVDDLEELKGCVDLGFDFSYHEIPELCGMLPALELCYSVSRRQRARGHTHGDEEGDLFNRLIS</sequence>
<dbReference type="Gramene" id="KQL29343">
    <property type="protein sequence ID" value="KQL29343"/>
    <property type="gene ID" value="SETIT_019603mg"/>
</dbReference>
<evidence type="ECO:0000313" key="3">
    <source>
        <dbReference type="EnsemblPlants" id="KQL29343"/>
    </source>
</evidence>
<organism evidence="2">
    <name type="scientific">Setaria italica</name>
    <name type="common">Foxtail millet</name>
    <name type="synonym">Panicum italicum</name>
    <dbReference type="NCBI Taxonomy" id="4555"/>
    <lineage>
        <taxon>Eukaryota</taxon>
        <taxon>Viridiplantae</taxon>
        <taxon>Streptophyta</taxon>
        <taxon>Embryophyta</taxon>
        <taxon>Tracheophyta</taxon>
        <taxon>Spermatophyta</taxon>
        <taxon>Magnoliopsida</taxon>
        <taxon>Liliopsida</taxon>
        <taxon>Poales</taxon>
        <taxon>Poaceae</taxon>
        <taxon>PACMAD clade</taxon>
        <taxon>Panicoideae</taxon>
        <taxon>Panicodae</taxon>
        <taxon>Paniceae</taxon>
        <taxon>Cenchrinae</taxon>
        <taxon>Setaria</taxon>
    </lineage>
</organism>
<reference evidence="3" key="3">
    <citation type="submission" date="2018-08" db="UniProtKB">
        <authorList>
            <consortium name="EnsemblPlants"/>
        </authorList>
    </citation>
    <scope>IDENTIFICATION</scope>
    <source>
        <strain evidence="3">Yugu1</strain>
    </source>
</reference>
<reference evidence="2" key="2">
    <citation type="submission" date="2015-07" db="EMBL/GenBank/DDBJ databases">
        <authorList>
            <person name="Noorani M."/>
        </authorList>
    </citation>
    <scope>NUCLEOTIDE SEQUENCE</scope>
    <source>
        <strain evidence="2">Yugu1</strain>
    </source>
</reference>
<gene>
    <name evidence="2" type="ORF">SETIT_1G137600v2</name>
</gene>
<keyword evidence="4" id="KW-1185">Reference proteome</keyword>
<feature type="region of interest" description="Disordered" evidence="1">
    <location>
        <begin position="21"/>
        <end position="46"/>
    </location>
</feature>
<evidence type="ECO:0000313" key="4">
    <source>
        <dbReference type="Proteomes" id="UP000004995"/>
    </source>
</evidence>
<dbReference type="Proteomes" id="UP000004995">
    <property type="component" value="Unassembled WGS sequence"/>
</dbReference>
<dbReference type="STRING" id="4555.K3YZ95"/>
<name>K3YZ95_SETIT</name>
<dbReference type="AlphaFoldDB" id="K3YZ95"/>
<dbReference type="Pfam" id="PF07939">
    <property type="entry name" value="DUF1685"/>
    <property type="match status" value="1"/>
</dbReference>
<dbReference type="EMBL" id="AGNK02000219">
    <property type="status" value="NOT_ANNOTATED_CDS"/>
    <property type="molecule type" value="Genomic_DNA"/>
</dbReference>
<dbReference type="PANTHER" id="PTHR31865">
    <property type="entry name" value="OSJNBA0071G03.3 PROTEIN"/>
    <property type="match status" value="1"/>
</dbReference>